<dbReference type="PROSITE" id="PS00630">
    <property type="entry name" value="IMP_2"/>
    <property type="match status" value="1"/>
</dbReference>
<comment type="caution">
    <text evidence="10">The sequence shown here is derived from an EMBL/GenBank/DDBJ whole genome shotgun (WGS) entry which is preliminary data.</text>
</comment>
<name>A0ABX5LWS7_9GAMM</name>
<dbReference type="RefSeq" id="WP_110187459.1">
    <property type="nucleotide sequence ID" value="NZ_CP177354.1"/>
</dbReference>
<sequence>MDVLELIPHLLSISREAGKAIMAVYQRADVQVQHKDDQSPVTEADVAAHDLIKANLQRLTPDIPLLSEEQPLPEAEQRQRWQRYWLIDPLDGTREFLKRNDEFTVNIALIDSGRPVLGVVHVPVSGSTYVGAPGVTGSPALCAYKQTRQGKQHPLSVRPILGYKALTQLGSRHHQDTLDSWVTERLEKLAPVTLTTMGSSLKLCLIAEGLADVYVRGKPTSEWDTAAAQAVLEAAGGRLMDFHFEALRYNQRSHLTNPSFIAVGDTQRPWQDILAGITGQHPDHQHR</sequence>
<dbReference type="PROSITE" id="PS00629">
    <property type="entry name" value="IMP_1"/>
    <property type="match status" value="1"/>
</dbReference>
<proteinExistence type="inferred from homology"/>
<dbReference type="PANTHER" id="PTHR43028">
    <property type="entry name" value="3'(2'),5'-BISPHOSPHATE NUCLEOTIDASE 1"/>
    <property type="match status" value="1"/>
</dbReference>
<evidence type="ECO:0000256" key="3">
    <source>
        <dbReference type="ARBA" id="ARBA00022475"/>
    </source>
</evidence>
<dbReference type="InterPro" id="IPR050725">
    <property type="entry name" value="CysQ/Inositol_MonoPase"/>
</dbReference>
<dbReference type="InterPro" id="IPR000760">
    <property type="entry name" value="Inositol_monophosphatase-like"/>
</dbReference>
<feature type="binding site" evidence="9">
    <location>
        <position position="224"/>
    </location>
    <ligand>
        <name>substrate</name>
    </ligand>
</feature>
<comment type="function">
    <text evidence="9">Converts adenosine-3',5'-bisphosphate (PAP) to AMP.</text>
</comment>
<feature type="binding site" evidence="9">
    <location>
        <position position="88"/>
    </location>
    <ligand>
        <name>Mg(2+)</name>
        <dbReference type="ChEBI" id="CHEBI:18420"/>
        <label>2</label>
    </ligand>
</feature>
<keyword evidence="4 9" id="KW-0997">Cell inner membrane</keyword>
<accession>A0ABX5LWS7</accession>
<dbReference type="EC" id="3.1.3.7" evidence="9"/>
<feature type="binding site" evidence="9">
    <location>
        <position position="68"/>
    </location>
    <ligand>
        <name>substrate</name>
    </ligand>
</feature>
<dbReference type="CDD" id="cd01638">
    <property type="entry name" value="CysQ"/>
    <property type="match status" value="1"/>
</dbReference>
<feature type="binding site" evidence="9">
    <location>
        <position position="91"/>
    </location>
    <ligand>
        <name>Mg(2+)</name>
        <dbReference type="ChEBI" id="CHEBI:18420"/>
        <label>2</label>
    </ligand>
</feature>
<keyword evidence="5 9" id="KW-0479">Metal-binding</keyword>
<evidence type="ECO:0000256" key="1">
    <source>
        <dbReference type="ARBA" id="ARBA00001625"/>
    </source>
</evidence>
<dbReference type="Gene3D" id="3.40.190.80">
    <property type="match status" value="1"/>
</dbReference>
<feature type="binding site" evidence="9">
    <location>
        <position position="68"/>
    </location>
    <ligand>
        <name>Mg(2+)</name>
        <dbReference type="ChEBI" id="CHEBI:18420"/>
        <label>1</label>
    </ligand>
</feature>
<feature type="binding site" evidence="9">
    <location>
        <position position="88"/>
    </location>
    <ligand>
        <name>Mg(2+)</name>
        <dbReference type="ChEBI" id="CHEBI:18420"/>
        <label>1</label>
    </ligand>
</feature>
<keyword evidence="7 9" id="KW-0460">Magnesium</keyword>
<keyword evidence="6 9" id="KW-0378">Hydrolase</keyword>
<evidence type="ECO:0000256" key="9">
    <source>
        <dbReference type="HAMAP-Rule" id="MF_02095"/>
    </source>
</evidence>
<evidence type="ECO:0000313" key="11">
    <source>
        <dbReference type="Proteomes" id="UP000248090"/>
    </source>
</evidence>
<reference evidence="10 11" key="1">
    <citation type="submission" date="2015-03" db="EMBL/GenBank/DDBJ databases">
        <authorList>
            <person name="Krishnan R."/>
            <person name="Midha S."/>
            <person name="Patil P.B."/>
            <person name="Rameshkumar N."/>
        </authorList>
    </citation>
    <scope>NUCLEOTIDE SEQUENCE [LARGE SCALE GENOMIC DNA]</scope>
    <source>
        <strain evidence="10 11">L1E11</strain>
    </source>
</reference>
<dbReference type="PRINTS" id="PR00377">
    <property type="entry name" value="IMPHPHTASES"/>
</dbReference>
<comment type="similarity">
    <text evidence="2 9">Belongs to the inositol monophosphatase superfamily. CysQ family.</text>
</comment>
<evidence type="ECO:0000256" key="6">
    <source>
        <dbReference type="ARBA" id="ARBA00022801"/>
    </source>
</evidence>
<evidence type="ECO:0000256" key="8">
    <source>
        <dbReference type="ARBA" id="ARBA00023136"/>
    </source>
</evidence>
<dbReference type="EMBL" id="LAPT01000049">
    <property type="protein sequence ID" value="PXF31117.1"/>
    <property type="molecule type" value="Genomic_DNA"/>
</dbReference>
<dbReference type="HAMAP" id="MF_02095">
    <property type="entry name" value="CysQ"/>
    <property type="match status" value="1"/>
</dbReference>
<dbReference type="Gene3D" id="3.30.540.10">
    <property type="entry name" value="Fructose-1,6-Bisphosphatase, subunit A, domain 1"/>
    <property type="match status" value="1"/>
</dbReference>
<feature type="binding site" evidence="9">
    <location>
        <begin position="90"/>
        <end position="93"/>
    </location>
    <ligand>
        <name>substrate</name>
    </ligand>
</feature>
<dbReference type="InterPro" id="IPR020550">
    <property type="entry name" value="Inositol_monophosphatase_CS"/>
</dbReference>
<comment type="cofactor">
    <cofactor evidence="9">
        <name>Mg(2+)</name>
        <dbReference type="ChEBI" id="CHEBI:18420"/>
    </cofactor>
</comment>
<dbReference type="NCBIfam" id="TIGR01331">
    <property type="entry name" value="bisphos_cysQ"/>
    <property type="match status" value="1"/>
</dbReference>
<feature type="binding site" evidence="9">
    <location>
        <position position="224"/>
    </location>
    <ligand>
        <name>Mg(2+)</name>
        <dbReference type="ChEBI" id="CHEBI:18420"/>
        <label>2</label>
    </ligand>
</feature>
<protein>
    <recommendedName>
        <fullName evidence="9">3'(2'),5'-bisphosphate nucleotidase CysQ</fullName>
        <ecNumber evidence="9">3.1.3.7</ecNumber>
    </recommendedName>
    <alternativeName>
        <fullName evidence="9">3'(2'),5-bisphosphonucleoside 3'(2')-phosphohydrolase</fullName>
    </alternativeName>
    <alternativeName>
        <fullName evidence="9">3'-phosphoadenosine 5'-phosphate phosphatase</fullName>
        <shortName evidence="9">PAP phosphatase</shortName>
    </alternativeName>
</protein>
<evidence type="ECO:0000313" key="10">
    <source>
        <dbReference type="EMBL" id="PXF31117.1"/>
    </source>
</evidence>
<organism evidence="10 11">
    <name type="scientific">Pokkaliibacter plantistimulans</name>
    <dbReference type="NCBI Taxonomy" id="1635171"/>
    <lineage>
        <taxon>Bacteria</taxon>
        <taxon>Pseudomonadati</taxon>
        <taxon>Pseudomonadota</taxon>
        <taxon>Gammaproteobacteria</taxon>
        <taxon>Oceanospirillales</taxon>
        <taxon>Balneatrichaceae</taxon>
        <taxon>Pokkaliibacter</taxon>
    </lineage>
</organism>
<dbReference type="InterPro" id="IPR020583">
    <property type="entry name" value="Inositol_monoP_metal-BS"/>
</dbReference>
<evidence type="ECO:0000256" key="5">
    <source>
        <dbReference type="ARBA" id="ARBA00022723"/>
    </source>
</evidence>
<feature type="binding site" evidence="9">
    <location>
        <position position="90"/>
    </location>
    <ligand>
        <name>Mg(2+)</name>
        <dbReference type="ChEBI" id="CHEBI:18420"/>
        <label>1</label>
    </ligand>
</feature>
<comment type="subcellular location">
    <subcellularLocation>
        <location evidence="9">Cell inner membrane</location>
        <topology evidence="9">Peripheral membrane protein</topology>
        <orientation evidence="9">Cytoplasmic side</orientation>
    </subcellularLocation>
</comment>
<dbReference type="SUPFAM" id="SSF56655">
    <property type="entry name" value="Carbohydrate phosphatase"/>
    <property type="match status" value="1"/>
</dbReference>
<comment type="catalytic activity">
    <reaction evidence="1 9">
        <text>adenosine 3',5'-bisphosphate + H2O = AMP + phosphate</text>
        <dbReference type="Rhea" id="RHEA:10040"/>
        <dbReference type="ChEBI" id="CHEBI:15377"/>
        <dbReference type="ChEBI" id="CHEBI:43474"/>
        <dbReference type="ChEBI" id="CHEBI:58343"/>
        <dbReference type="ChEBI" id="CHEBI:456215"/>
        <dbReference type="EC" id="3.1.3.7"/>
    </reaction>
</comment>
<evidence type="ECO:0000256" key="2">
    <source>
        <dbReference type="ARBA" id="ARBA00005289"/>
    </source>
</evidence>
<dbReference type="Pfam" id="PF00459">
    <property type="entry name" value="Inositol_P"/>
    <property type="match status" value="1"/>
</dbReference>
<evidence type="ECO:0000256" key="7">
    <source>
        <dbReference type="ARBA" id="ARBA00022842"/>
    </source>
</evidence>
<keyword evidence="3 9" id="KW-1003">Cell membrane</keyword>
<dbReference type="PANTHER" id="PTHR43028:SF5">
    <property type="entry name" value="3'(2'),5'-BISPHOSPHATE NUCLEOTIDASE 1"/>
    <property type="match status" value="1"/>
</dbReference>
<evidence type="ECO:0000256" key="4">
    <source>
        <dbReference type="ARBA" id="ARBA00022519"/>
    </source>
</evidence>
<dbReference type="InterPro" id="IPR006240">
    <property type="entry name" value="CysQ"/>
</dbReference>
<gene>
    <name evidence="9" type="primary">cysQ</name>
    <name evidence="10" type="ORF">WH50_11595</name>
</gene>
<keyword evidence="11" id="KW-1185">Reference proteome</keyword>
<dbReference type="Proteomes" id="UP000248090">
    <property type="component" value="Unassembled WGS sequence"/>
</dbReference>
<keyword evidence="8 9" id="KW-0472">Membrane</keyword>